<evidence type="ECO:0000313" key="2">
    <source>
        <dbReference type="EMBL" id="MFD2257396.1"/>
    </source>
</evidence>
<dbReference type="RefSeq" id="WP_386820681.1">
    <property type="nucleotide sequence ID" value="NZ_JBHUIT010000027.1"/>
</dbReference>
<reference evidence="3" key="1">
    <citation type="journal article" date="2019" name="Int. J. Syst. Evol. Microbiol.">
        <title>The Global Catalogue of Microorganisms (GCM) 10K type strain sequencing project: providing services to taxonomists for standard genome sequencing and annotation.</title>
        <authorList>
            <consortium name="The Broad Institute Genomics Platform"/>
            <consortium name="The Broad Institute Genome Sequencing Center for Infectious Disease"/>
            <person name="Wu L."/>
            <person name="Ma J."/>
        </authorList>
    </citation>
    <scope>NUCLEOTIDE SEQUENCE [LARGE SCALE GENOMIC DNA]</scope>
    <source>
        <strain evidence="3">CGMCC 4.7106</strain>
    </source>
</reference>
<keyword evidence="1" id="KW-0472">Membrane</keyword>
<feature type="transmembrane region" description="Helical" evidence="1">
    <location>
        <begin position="7"/>
        <end position="25"/>
    </location>
</feature>
<feature type="transmembrane region" description="Helical" evidence="1">
    <location>
        <begin position="51"/>
        <end position="68"/>
    </location>
</feature>
<dbReference type="EMBL" id="JBHUIT010000027">
    <property type="protein sequence ID" value="MFD2257396.1"/>
    <property type="molecule type" value="Genomic_DNA"/>
</dbReference>
<sequence>MLILIKIALVLFMIAWMGFAVWLLVKYERLFGFHPDDPAETEGARSLNMTQIWSCWFGIFAIAGYFLFK</sequence>
<keyword evidence="3" id="KW-1185">Reference proteome</keyword>
<name>A0ABW5D9F1_9BACT</name>
<accession>A0ABW5D9F1</accession>
<evidence type="ECO:0000313" key="3">
    <source>
        <dbReference type="Proteomes" id="UP001597375"/>
    </source>
</evidence>
<evidence type="ECO:0000256" key="1">
    <source>
        <dbReference type="SAM" id="Phobius"/>
    </source>
</evidence>
<organism evidence="2 3">
    <name type="scientific">Luteolibacter algae</name>
    <dbReference type="NCBI Taxonomy" id="454151"/>
    <lineage>
        <taxon>Bacteria</taxon>
        <taxon>Pseudomonadati</taxon>
        <taxon>Verrucomicrobiota</taxon>
        <taxon>Verrucomicrobiia</taxon>
        <taxon>Verrucomicrobiales</taxon>
        <taxon>Verrucomicrobiaceae</taxon>
        <taxon>Luteolibacter</taxon>
    </lineage>
</organism>
<keyword evidence="1" id="KW-0812">Transmembrane</keyword>
<proteinExistence type="predicted"/>
<comment type="caution">
    <text evidence="2">The sequence shown here is derived from an EMBL/GenBank/DDBJ whole genome shotgun (WGS) entry which is preliminary data.</text>
</comment>
<dbReference type="Proteomes" id="UP001597375">
    <property type="component" value="Unassembled WGS sequence"/>
</dbReference>
<keyword evidence="1" id="KW-1133">Transmembrane helix</keyword>
<gene>
    <name evidence="2" type="ORF">ACFSSA_11995</name>
</gene>
<protein>
    <submittedName>
        <fullName evidence="2">Uncharacterized protein</fullName>
    </submittedName>
</protein>